<protein>
    <submittedName>
        <fullName evidence="2">Uncharacterized protein</fullName>
    </submittedName>
</protein>
<evidence type="ECO:0000313" key="2">
    <source>
        <dbReference type="EMBL" id="CAD7701040.1"/>
    </source>
</evidence>
<dbReference type="Proteomes" id="UP000708148">
    <property type="component" value="Unassembled WGS sequence"/>
</dbReference>
<sequence length="109" mass="12724">MGRNRKKGQEKGKKKKRKSDRDCLPQNAAGNFTYNVEMMEILKEELAGLLSEELDEFDRYRSCNFITTAKRLLAVHSQPFNVRNFYSQREVRDEIQVSVTSGAPFLYKE</sequence>
<evidence type="ECO:0000313" key="3">
    <source>
        <dbReference type="Proteomes" id="UP000708148"/>
    </source>
</evidence>
<feature type="compositionally biased region" description="Basic residues" evidence="1">
    <location>
        <begin position="1"/>
        <end position="18"/>
    </location>
</feature>
<gene>
    <name evidence="2" type="ORF">OSTQU699_LOCUS6399</name>
</gene>
<feature type="region of interest" description="Disordered" evidence="1">
    <location>
        <begin position="1"/>
        <end position="28"/>
    </location>
</feature>
<comment type="caution">
    <text evidence="2">The sequence shown here is derived from an EMBL/GenBank/DDBJ whole genome shotgun (WGS) entry which is preliminary data.</text>
</comment>
<proteinExistence type="predicted"/>
<dbReference type="AlphaFoldDB" id="A0A8S1J1R7"/>
<keyword evidence="3" id="KW-1185">Reference proteome</keyword>
<name>A0A8S1J1R7_9CHLO</name>
<evidence type="ECO:0000256" key="1">
    <source>
        <dbReference type="SAM" id="MobiDB-lite"/>
    </source>
</evidence>
<accession>A0A8S1J1R7</accession>
<reference evidence="2" key="1">
    <citation type="submission" date="2020-12" db="EMBL/GenBank/DDBJ databases">
        <authorList>
            <person name="Iha C."/>
        </authorList>
    </citation>
    <scope>NUCLEOTIDE SEQUENCE</scope>
</reference>
<organism evidence="2 3">
    <name type="scientific">Ostreobium quekettii</name>
    <dbReference type="NCBI Taxonomy" id="121088"/>
    <lineage>
        <taxon>Eukaryota</taxon>
        <taxon>Viridiplantae</taxon>
        <taxon>Chlorophyta</taxon>
        <taxon>core chlorophytes</taxon>
        <taxon>Ulvophyceae</taxon>
        <taxon>TCBD clade</taxon>
        <taxon>Bryopsidales</taxon>
        <taxon>Ostreobineae</taxon>
        <taxon>Ostreobiaceae</taxon>
        <taxon>Ostreobium</taxon>
    </lineage>
</organism>
<dbReference type="EMBL" id="CAJHUC010001415">
    <property type="protein sequence ID" value="CAD7701040.1"/>
    <property type="molecule type" value="Genomic_DNA"/>
</dbReference>